<feature type="domain" description="Bacterial Ig-like" evidence="3">
    <location>
        <begin position="1456"/>
        <end position="1545"/>
    </location>
</feature>
<sequence length="3519" mass="355420">MLPKNSKSQPAAAVPLTAYALEPRILFDGAAAATVDAQTEAGSMPDGSENSALAQDAQTLLDAVAALSPPASNLEPAQHNEIAFIDTQLADWQTLASSLRSDVDVVVLDSDENAWTQIANAVQERENLAAIHIFSHGNDGELTLGGQLFTQYNLDDFQAELSRIGASLRTDGDMLLYGCNLASHADGLALTQVLANLTGADVAASNNATGNLRYGADWQLEQTVGVVESQSAVSPEAIDAYQGRLSTVNLSGSAGWTAVMYGVNKDPAGDSQAGAADTDIIGDAVHGSLFAAFDDNGTPDNPNDDYLAFRMRIDNPTSNTYFGGVGIVGMDANLDGRIDIFMSVDGRNNTQAVKLMDPGTGLNNSPNTTTTMALPTGWLPNNGIYPFANTSTYNVTAVSAASDPHWGDSSLRAGPGTGADLTGDGKTDVFVSWKISIADLATVLAKPSPVDRNGVVGPRGLTGISGFNKDTVVRYVNFTQTQPGPINGDLNGVGASYDKNATFSSLGSFTDPMTSSSPISAGPGVTINEPIGVDNILNALEDDAVTLSGTATANQWVRLTITDTDGGTGDVVVWTQANGSGVWSVSGVDLHTQAEGALTVTGDLVTANSGNTLVSGSTSDNVALQHDTLPPSLGVDAVGIGRPLISGTSTDVPVGSSITVNVDLDNNGSIDLTYAAIVASGGTWSVNTATVTPVSGTLPAAGITTSAKVTASGSDAAGNTANATAIIKPTVNLLTTNDTTPTITGNWAGDNGGTDKLYVLVNGVLYATSGNTGQSISINATPYLTQAGLIVSGNAWSLTIPNGDVLSTGASPYEVLAHVVRNSGGTATDTSTSELTLISGPSVAITGLTSSADTTPVINGTSTEAYVTVRIDPNNDGNLSDAVSYSVAVSGGNWSLDTGSAIPISGVFPANGLVGTFDVLATATDSNAVQVTANSDLTVTVPTVSITAPISGGYFNNAEDNTATISGTATNAGGQTVTLRVTDVNGTYVEQTGINLSGNNWTTSALDLSGLREGTLTVTATLASATDSETVIHDTMAPVVVKSQFVSGNKPVVSGTAATDISAVNVSIDIYLKSGSNFVFDRTVVYNNLAVTAGAWSVDTATQTPTTGTVPTNALNNVGEYYIVTATGTDVAGNTGTDTGHVERGTVGAVAISTIAADALTDVIDETEDNSVVIVGTATAGGVVKVTVSDGTNTLSQELTATGGNWTSAGFNMDTFKDGPILVTAELLTASGSSTVIATAVASPTHTNGVSIAPTVAIADNTSGIANGDVTYTFTFSESVTGFDASDVIVSGGSKGAFSGSGASYTLVVTPTANTNNGTITVDVGSSAATGSSSLLGNIAATQATQLYDTKAPVIHVTSGPTVGDSTPIIAGTTDLAPGATVSIAIDADNNGSTDVSYTAIVQSGSPNTWSINTETATPVSGSFPATGLTTNSKVTVTASDAAGNSGSVVADTIAALSGDSGVSATDFITNDQTLTFTGKAEAGSSVVVKVDGSQIGGTQTADGSGNWTLNYSGSTLAAGNHTLVAVATNSAGNTATASQAFTIDVAAPTVAITAINNDSGDSNSDYITQDNTLVFSGTAEANSAVLLTLSDANNLTVFTTTVTATGGSWSLDRTANALADGTYTLTARASDTAGNQATATQVVIIDTTATIGVTTNSKTNDSTPLITGSSDLEAGRTITVDIDPNNDGNWGDKQSYNATVQAGGSWSIEASTPISGTVGVRASGTDLAGNSFTTATKTLTLDNNAPTIIVTEPVAGVGGDGIANAGEDDAVTISGTTAGVANGGIVTITITDGNRSIVDTATVTNNAWTLTALDLSSFNNGTVTINASYTDDSGNSYLDTASFQHDKTPPLAVLSAASSSISGATPITINVNFAEDVTGLQLSDFAVSNGASLGSLAGSGSSYTLTLTPAVDGTASIWMPASGVADVAGNANTQSNTLDFTVSGIGVSDTTAPTVVSIARQTPSAEITNADALVFRVVFSEAVANIDVADFSLAGAGASGASIASVTGSGATWDVTVNGVTNNNGLVDLNFAGGQNISDTASNTLSNTTPAAEQTYTLDNLAPTLNSAGINFSTVTLNYSETGSGLASVVPDPSSFVVTKNGSTPIAVNAVNVNAVAKTVTLLLAYSVSSSDSISLTYTAPGSSPLQDGAGNVAANFTQALTNSTPAADTTAPVIDLDPSNGASLNHSVTSTDGALVSLDDNSDPATLTESSDQVSALTITVSGLQDGVDEKLIFGATTLAANGSSGAQTGLTVGGVSVNINYALGVFTLQKADFAAFTSSQARDVIRDIQYQNALGASSSAGARSFAFNARDDAGNISNTATTAVAVSGISDITAPRLTSIVRQTPSTAATNANSLVFRVTFSEDVQNVGVADFAVNSTTTAAVSGVSQVSASVYDVTVSGGDLTGFNGSVGLDLAAGVSIADLATNALTNLAPTGADEVYTLDNIAPTVTITAKNTTDTTPSLSGTVNDANATIQVVVNGNTYAATNNGDGSWTLADNLISALTAGTYEVAVTATDAVGNAGIDVSSNELVVTAGDITAPRVSSIVRQTPSTADTNANSLVFRVTFSEDVQNVGVADFAVNGSTTAAVTAVSQVSASVYDVTVSGGDLAGFNGSVGLDLAASASIDDLATNALTNLAPAGADESYLLDNSAPATPTVTNLRTNDTTPTISGTASLAAGETLTVTINGATYTNVPVNSGVWSIDTGSAAVSSGTLGSFSDGQSYSITATVSDAAGNNASDSTSSELSIDTTPPLISITSAASSTDHTPVISGITNLPAGATLTVIIDPDNNPATNNSITYNVIVQSGGTWHVDTGTESPASGTFPVGGLTGLAGIIATAVDTVGNSASANQTLEVTDVAITGIGEDRGTPGDFITNDTDIVIQGTAPAGSAVTVQIKSGNTVLQTFTVTANSSGVWSTPVSIALNDGAYTLVASSSGSSADQGLTIDTVAPQALTLLDLQAASDTGASNTDNLTNDVTPSFDVTLPNSAVATDTVQISILLNGQRTIIASKSLLEVQGGLSGLTLSLTSQIQIPDGIYQVQAALVDQAGNASTFQSLTVEILTDLDGVDPAIETGGSTNGDFNQDGIADYLQNAVATFPGFSVANFNSGASAATGSFVVLIGGTTSTSSQNNLTSQDVQVDATIQLENISIKALTDSRFAGQALPENIRAATDPLFFTITAVAGQSLRDLDAGRPGVQTRVVLDLPSGVRANSFIKFGPTLDNPIPHFFEFLDDQSLSTFDDGATLIDRNGDGLVDRVVITLTDGSNGDYDLAANDIVVDPGFLSLATDPITNDGINAAQIVDFNGWNAMLTATHHSHSFEILPFDMGRSGEGLSILNSAVSPVLTLSGDRDYFHQIWGETRSEMLEAKLDLSSAQGRHLSLPAELLMSLDSNGVIRYDVSLADGRSLPAWIQFDNRDGSIQVDPHAPLGKQPVKIKIVATDTKGNQVTIIMVLKADTASSRTQPADAHVRDRTTAISNGKPSLTEQIGADGSKGMQRDVDIFLQKLSQAFAEHAAV</sequence>
<name>A0A126T9Q1_9GAMM</name>
<evidence type="ECO:0008006" key="7">
    <source>
        <dbReference type="Google" id="ProtNLM"/>
    </source>
</evidence>
<dbReference type="STRING" id="1538553.JT25_018855"/>
<dbReference type="Pfam" id="PF13753">
    <property type="entry name" value="SWM_repeat"/>
    <property type="match status" value="1"/>
</dbReference>
<feature type="domain" description="Bacterial Ig-like" evidence="4">
    <location>
        <begin position="1847"/>
        <end position="1942"/>
    </location>
</feature>
<dbReference type="InterPro" id="IPR013783">
    <property type="entry name" value="Ig-like_fold"/>
</dbReference>
<feature type="domain" description="Bacterial Ig-like" evidence="3">
    <location>
        <begin position="2458"/>
        <end position="2524"/>
    </location>
</feature>
<dbReference type="InterPro" id="IPR015919">
    <property type="entry name" value="Cadherin-like_sf"/>
</dbReference>
<accession>A0A126T9Q1</accession>
<feature type="domain" description="Bacterial Ig-like" evidence="3">
    <location>
        <begin position="1549"/>
        <end position="1648"/>
    </location>
</feature>
<dbReference type="EMBL" id="CP014476">
    <property type="protein sequence ID" value="AMK78524.1"/>
    <property type="molecule type" value="Genomic_DNA"/>
</dbReference>
<dbReference type="InterPro" id="IPR025592">
    <property type="entry name" value="DUF4347"/>
</dbReference>
<dbReference type="Pfam" id="PF19077">
    <property type="entry name" value="Big_13"/>
    <property type="match status" value="5"/>
</dbReference>
<dbReference type="InterPro" id="IPR022038">
    <property type="entry name" value="Ig-like_bact"/>
</dbReference>
<gene>
    <name evidence="5" type="ORF">JT25_018855</name>
</gene>
<evidence type="ECO:0000259" key="4">
    <source>
        <dbReference type="Pfam" id="PF19078"/>
    </source>
</evidence>
<feature type="domain" description="Bacterial Ig-like" evidence="3">
    <location>
        <begin position="2959"/>
        <end position="3063"/>
    </location>
</feature>
<dbReference type="Gene3D" id="2.60.40.10">
    <property type="entry name" value="Immunoglobulins"/>
    <property type="match status" value="12"/>
</dbReference>
<dbReference type="Proteomes" id="UP000030512">
    <property type="component" value="Chromosome"/>
</dbReference>
<dbReference type="InterPro" id="IPR044016">
    <property type="entry name" value="Big_13"/>
</dbReference>
<protein>
    <recommendedName>
        <fullName evidence="7">DUF4347 domain-containing protein</fullName>
    </recommendedName>
</protein>
<feature type="domain" description="DUF4347" evidence="2">
    <location>
        <begin position="82"/>
        <end position="245"/>
    </location>
</feature>
<proteinExistence type="predicted"/>
<dbReference type="RefSeq" id="WP_036275497.1">
    <property type="nucleotide sequence ID" value="NZ_CP014476.1"/>
</dbReference>
<dbReference type="InterPro" id="IPR044048">
    <property type="entry name" value="Big_12"/>
</dbReference>
<dbReference type="Pfam" id="PF19078">
    <property type="entry name" value="Big_12"/>
    <property type="match status" value="2"/>
</dbReference>
<dbReference type="Pfam" id="PF13750">
    <property type="entry name" value="Big_3_3"/>
    <property type="match status" value="1"/>
</dbReference>
<dbReference type="KEGG" id="mdn:JT25_018855"/>
<feature type="domain" description="Bacterial Ig-like" evidence="4">
    <location>
        <begin position="1253"/>
        <end position="1333"/>
    </location>
</feature>
<evidence type="ECO:0000313" key="6">
    <source>
        <dbReference type="Proteomes" id="UP000030512"/>
    </source>
</evidence>
<dbReference type="NCBIfam" id="NF033510">
    <property type="entry name" value="Ca_tandemer"/>
    <property type="match status" value="7"/>
</dbReference>
<feature type="domain" description="Ig-like" evidence="1">
    <location>
        <begin position="2721"/>
        <end position="2779"/>
    </location>
</feature>
<organism evidence="5 6">
    <name type="scientific">Methylomonas denitrificans</name>
    <dbReference type="NCBI Taxonomy" id="1538553"/>
    <lineage>
        <taxon>Bacteria</taxon>
        <taxon>Pseudomonadati</taxon>
        <taxon>Pseudomonadota</taxon>
        <taxon>Gammaproteobacteria</taxon>
        <taxon>Methylococcales</taxon>
        <taxon>Methylococcaceae</taxon>
        <taxon>Methylomonas</taxon>
    </lineage>
</organism>
<reference evidence="5 6" key="1">
    <citation type="journal article" date="2015" name="Environ. Microbiol.">
        <title>Methane oxidation coupled to nitrate reduction under hypoxia by the Gammaproteobacterium Methylomonas denitrificans, sp. nov. type strain FJG1.</title>
        <authorList>
            <person name="Kits K.D."/>
            <person name="Klotz M.G."/>
            <person name="Stein L.Y."/>
        </authorList>
    </citation>
    <scope>NUCLEOTIDE SEQUENCE [LARGE SCALE GENOMIC DNA]</scope>
    <source>
        <strain evidence="5 6">FJG1</strain>
    </source>
</reference>
<dbReference type="Pfam" id="PF14252">
    <property type="entry name" value="DUF4347"/>
    <property type="match status" value="1"/>
</dbReference>
<dbReference type="OrthoDB" id="6091599at2"/>
<evidence type="ECO:0000259" key="2">
    <source>
        <dbReference type="Pfam" id="PF14252"/>
    </source>
</evidence>
<dbReference type="SUPFAM" id="SSF49313">
    <property type="entry name" value="Cadherin-like"/>
    <property type="match status" value="1"/>
</dbReference>
<evidence type="ECO:0000313" key="5">
    <source>
        <dbReference type="EMBL" id="AMK78524.1"/>
    </source>
</evidence>
<evidence type="ECO:0000259" key="3">
    <source>
        <dbReference type="Pfam" id="PF19077"/>
    </source>
</evidence>
<dbReference type="GO" id="GO:0005509">
    <property type="term" value="F:calcium ion binding"/>
    <property type="evidence" value="ECO:0007669"/>
    <property type="project" value="InterPro"/>
</dbReference>
<feature type="domain" description="Bacterial Ig-like" evidence="3">
    <location>
        <begin position="2866"/>
        <end position="2937"/>
    </location>
</feature>
<keyword evidence="6" id="KW-1185">Reference proteome</keyword>
<dbReference type="GO" id="GO:0016020">
    <property type="term" value="C:membrane"/>
    <property type="evidence" value="ECO:0007669"/>
    <property type="project" value="InterPro"/>
</dbReference>
<dbReference type="InterPro" id="IPR028059">
    <property type="entry name" value="SWM_rpt"/>
</dbReference>
<evidence type="ECO:0000259" key="1">
    <source>
        <dbReference type="Pfam" id="PF13750"/>
    </source>
</evidence>